<dbReference type="InterPro" id="IPR036318">
    <property type="entry name" value="FAD-bd_PCMH-like_sf"/>
</dbReference>
<dbReference type="SMART" id="SM01091">
    <property type="entry name" value="CorC_HlyC"/>
    <property type="match status" value="1"/>
</dbReference>
<evidence type="ECO:0000256" key="7">
    <source>
        <dbReference type="ARBA" id="ARBA00023136"/>
    </source>
</evidence>
<name>A0A841HZL1_9DEIO</name>
<dbReference type="Proteomes" id="UP000569951">
    <property type="component" value="Unassembled WGS sequence"/>
</dbReference>
<accession>A0A841HZL1</accession>
<evidence type="ECO:0000256" key="8">
    <source>
        <dbReference type="PROSITE-ProRule" id="PRU00703"/>
    </source>
</evidence>
<keyword evidence="3 9" id="KW-0812">Transmembrane</keyword>
<dbReference type="FunFam" id="3.10.580.10:FF:000002">
    <property type="entry name" value="Magnesium/cobalt efflux protein CorC"/>
    <property type="match status" value="1"/>
</dbReference>
<keyword evidence="2" id="KW-1003">Cell membrane</keyword>
<feature type="transmembrane region" description="Helical" evidence="10">
    <location>
        <begin position="106"/>
        <end position="124"/>
    </location>
</feature>
<keyword evidence="7 9" id="KW-0472">Membrane</keyword>
<dbReference type="PANTHER" id="PTHR43099">
    <property type="entry name" value="UPF0053 PROTEIN YRKA"/>
    <property type="match status" value="1"/>
</dbReference>
<evidence type="ECO:0000259" key="12">
    <source>
        <dbReference type="PROSITE" id="PS51846"/>
    </source>
</evidence>
<feature type="transmembrane region" description="Helical" evidence="10">
    <location>
        <begin position="6"/>
        <end position="28"/>
    </location>
</feature>
<dbReference type="PROSITE" id="PS51371">
    <property type="entry name" value="CBS"/>
    <property type="match status" value="2"/>
</dbReference>
<dbReference type="SMART" id="SM00116">
    <property type="entry name" value="CBS"/>
    <property type="match status" value="2"/>
</dbReference>
<comment type="caution">
    <text evidence="13">The sequence shown here is derived from an EMBL/GenBank/DDBJ whole genome shotgun (WGS) entry which is preliminary data.</text>
</comment>
<dbReference type="CDD" id="cd04590">
    <property type="entry name" value="CBS_pair_CorC_HlyC_assoc"/>
    <property type="match status" value="1"/>
</dbReference>
<evidence type="ECO:0000313" key="13">
    <source>
        <dbReference type="EMBL" id="MBB6098383.1"/>
    </source>
</evidence>
<comment type="subcellular location">
    <subcellularLocation>
        <location evidence="1">Cell membrane</location>
        <topology evidence="1">Multi-pass membrane protein</topology>
    </subcellularLocation>
</comment>
<evidence type="ECO:0000259" key="11">
    <source>
        <dbReference type="PROSITE" id="PS51371"/>
    </source>
</evidence>
<dbReference type="GO" id="GO:0005886">
    <property type="term" value="C:plasma membrane"/>
    <property type="evidence" value="ECO:0007669"/>
    <property type="project" value="UniProtKB-SubCell"/>
</dbReference>
<gene>
    <name evidence="13" type="ORF">HNR42_001817</name>
</gene>
<keyword evidence="6 8" id="KW-0129">CBS domain</keyword>
<dbReference type="InterPro" id="IPR002550">
    <property type="entry name" value="CNNM"/>
</dbReference>
<dbReference type="Gene3D" id="3.10.580.10">
    <property type="entry name" value="CBS-domain"/>
    <property type="match status" value="1"/>
</dbReference>
<dbReference type="PROSITE" id="PS51846">
    <property type="entry name" value="CNNM"/>
    <property type="match status" value="1"/>
</dbReference>
<dbReference type="InterPro" id="IPR005170">
    <property type="entry name" value="Transptr-assoc_dom"/>
</dbReference>
<dbReference type="PANTHER" id="PTHR43099:SF2">
    <property type="entry name" value="UPF0053 PROTEIN YRKA"/>
    <property type="match status" value="1"/>
</dbReference>
<keyword evidence="5 9" id="KW-1133">Transmembrane helix</keyword>
<sequence length="444" mass="49612">MLLKLAAALGLVFLNGFFVATEFALIGVRRTRIDQLAEEGNSSAKLAQGAVRNLDLYIAGTQLGITMASLGLGWLGEPTIGRMIEAFLHAYFPALEGQGWVRTIEVIIAFGLITTLHIVLGELAPKTLALQRPTEISLLVIRPMIAFIQVFRWAIQSMNWLGNRVVRTLGLPPVPAHASVHTEEELKMLVSASRQEGVLEENEKELLYNVFDLSDKQVREIMTPRVDMVAVPSDMALDAFVSIYEEHGYSRVPVYSETIDNIVGIVYARDLIKYRDALAQTVTGQIMQPTYYAPESMNILDIFKIMQSRKIIMSVVVDEFGGTAGIVTLEDVLEEIVGEIYDETDEEEEKPVQHLGEGVYLLDAGLHTDEVEEVLGIRSIDEDDEADYDTLSGFIYHRFGYIPRIGETTEYAGWRFEIIEGDERRVTKIRAERTEPAALEAAPE</sequence>
<evidence type="ECO:0000256" key="3">
    <source>
        <dbReference type="ARBA" id="ARBA00022692"/>
    </source>
</evidence>
<keyword evidence="14" id="KW-1185">Reference proteome</keyword>
<dbReference type="GO" id="GO:0050660">
    <property type="term" value="F:flavin adenine dinucleotide binding"/>
    <property type="evidence" value="ECO:0007669"/>
    <property type="project" value="InterPro"/>
</dbReference>
<dbReference type="RefSeq" id="WP_246351345.1">
    <property type="nucleotide sequence ID" value="NZ_JACHHG010000006.1"/>
</dbReference>
<dbReference type="InterPro" id="IPR046342">
    <property type="entry name" value="CBS_dom_sf"/>
</dbReference>
<feature type="domain" description="CNNM transmembrane" evidence="12">
    <location>
        <begin position="1"/>
        <end position="203"/>
    </location>
</feature>
<feature type="domain" description="CBS" evidence="11">
    <location>
        <begin position="222"/>
        <end position="282"/>
    </location>
</feature>
<reference evidence="13 14" key="1">
    <citation type="submission" date="2020-08" db="EMBL/GenBank/DDBJ databases">
        <title>Genomic Encyclopedia of Type Strains, Phase IV (KMG-IV): sequencing the most valuable type-strain genomes for metagenomic binning, comparative biology and taxonomic classification.</title>
        <authorList>
            <person name="Goeker M."/>
        </authorList>
    </citation>
    <scope>NUCLEOTIDE SEQUENCE [LARGE SCALE GENOMIC DNA]</scope>
    <source>
        <strain evidence="13 14">DSM 21458</strain>
    </source>
</reference>
<evidence type="ECO:0000256" key="6">
    <source>
        <dbReference type="ARBA" id="ARBA00023122"/>
    </source>
</evidence>
<dbReference type="SUPFAM" id="SSF54631">
    <property type="entry name" value="CBS-domain pair"/>
    <property type="match status" value="1"/>
</dbReference>
<evidence type="ECO:0000256" key="4">
    <source>
        <dbReference type="ARBA" id="ARBA00022737"/>
    </source>
</evidence>
<dbReference type="InterPro" id="IPR000644">
    <property type="entry name" value="CBS_dom"/>
</dbReference>
<evidence type="ECO:0000256" key="10">
    <source>
        <dbReference type="SAM" id="Phobius"/>
    </source>
</evidence>
<dbReference type="Gene3D" id="3.30.465.10">
    <property type="match status" value="1"/>
</dbReference>
<evidence type="ECO:0000256" key="2">
    <source>
        <dbReference type="ARBA" id="ARBA00022475"/>
    </source>
</evidence>
<evidence type="ECO:0000256" key="9">
    <source>
        <dbReference type="PROSITE-ProRule" id="PRU01193"/>
    </source>
</evidence>
<dbReference type="Pfam" id="PF03471">
    <property type="entry name" value="CorC_HlyC"/>
    <property type="match status" value="1"/>
</dbReference>
<dbReference type="InterPro" id="IPR016169">
    <property type="entry name" value="FAD-bd_PCMH_sub2"/>
</dbReference>
<organism evidence="13 14">
    <name type="scientific">Deinobacterium chartae</name>
    <dbReference type="NCBI Taxonomy" id="521158"/>
    <lineage>
        <taxon>Bacteria</taxon>
        <taxon>Thermotogati</taxon>
        <taxon>Deinococcota</taxon>
        <taxon>Deinococci</taxon>
        <taxon>Deinococcales</taxon>
        <taxon>Deinococcaceae</taxon>
        <taxon>Deinobacterium</taxon>
    </lineage>
</organism>
<dbReference type="Pfam" id="PF00571">
    <property type="entry name" value="CBS"/>
    <property type="match status" value="2"/>
</dbReference>
<evidence type="ECO:0000256" key="5">
    <source>
        <dbReference type="ARBA" id="ARBA00022989"/>
    </source>
</evidence>
<keyword evidence="4" id="KW-0677">Repeat</keyword>
<protein>
    <submittedName>
        <fullName evidence="13">CBS domain containing-hemolysin-like protein</fullName>
    </submittedName>
</protein>
<dbReference type="EMBL" id="JACHHG010000006">
    <property type="protein sequence ID" value="MBB6098383.1"/>
    <property type="molecule type" value="Genomic_DNA"/>
</dbReference>
<evidence type="ECO:0000256" key="1">
    <source>
        <dbReference type="ARBA" id="ARBA00004651"/>
    </source>
</evidence>
<dbReference type="InterPro" id="IPR051676">
    <property type="entry name" value="UPF0053_domain"/>
</dbReference>
<dbReference type="Pfam" id="PF01595">
    <property type="entry name" value="CNNM"/>
    <property type="match status" value="1"/>
</dbReference>
<dbReference type="AlphaFoldDB" id="A0A841HZL1"/>
<feature type="domain" description="CBS" evidence="11">
    <location>
        <begin position="286"/>
        <end position="343"/>
    </location>
</feature>
<dbReference type="SUPFAM" id="SSF56176">
    <property type="entry name" value="FAD-binding/transporter-associated domain-like"/>
    <property type="match status" value="1"/>
</dbReference>
<proteinExistence type="predicted"/>
<dbReference type="InterPro" id="IPR044751">
    <property type="entry name" value="Ion_transp-like_CBS"/>
</dbReference>
<evidence type="ECO:0000313" key="14">
    <source>
        <dbReference type="Proteomes" id="UP000569951"/>
    </source>
</evidence>